<dbReference type="PANTHER" id="PTHR36436">
    <property type="entry name" value="SLL5081 PROTEIN"/>
    <property type="match status" value="1"/>
</dbReference>
<reference evidence="1 2" key="1">
    <citation type="submission" date="2016-10" db="EMBL/GenBank/DDBJ databases">
        <authorList>
            <person name="de Groot N.N."/>
        </authorList>
    </citation>
    <scope>NUCLEOTIDE SEQUENCE [LARGE SCALE GENOMIC DNA]</scope>
    <source>
        <strain evidence="1 2">DSM 43067</strain>
    </source>
</reference>
<organism evidence="1 2">
    <name type="scientific">Actinomadura madurae</name>
    <dbReference type="NCBI Taxonomy" id="1993"/>
    <lineage>
        <taxon>Bacteria</taxon>
        <taxon>Bacillati</taxon>
        <taxon>Actinomycetota</taxon>
        <taxon>Actinomycetes</taxon>
        <taxon>Streptosporangiales</taxon>
        <taxon>Thermomonosporaceae</taxon>
        <taxon>Actinomadura</taxon>
    </lineage>
</organism>
<dbReference type="SUPFAM" id="SSF103032">
    <property type="entry name" value="Hypothetical protein YwqG"/>
    <property type="match status" value="1"/>
</dbReference>
<dbReference type="InterPro" id="IPR015315">
    <property type="entry name" value="DUF1963"/>
</dbReference>
<evidence type="ECO:0000313" key="1">
    <source>
        <dbReference type="EMBL" id="SFN08484.1"/>
    </source>
</evidence>
<dbReference type="EMBL" id="FOVH01000001">
    <property type="protein sequence ID" value="SFN08484.1"/>
    <property type="molecule type" value="Genomic_DNA"/>
</dbReference>
<dbReference type="InterPro" id="IPR035948">
    <property type="entry name" value="YwqG-like_sf"/>
</dbReference>
<sequence length="295" mass="32322">MSYPQFRGTLHTRPDPGNATCMDNIAAQYRRLRALFDVFLAPEATAAVLPLIRPALRLGAEGEVPVHLGGTPLLPPDEPWPEWNGRPLDFLGAIDFAGLASLGDIPGLPSCRAAFYYASETPRPWGDEAVQRDGWRVFTGDLHAADPPPGSRPYPQTTLGAAPFLSLPSPQEPAVQRLEAVYSGVAAVYAQLHAAWTRHTCPDDAPAHQLGGWPVLVQRPLGPDCLYASTGRPLDSVKPPSLSPDEQHAVEEWHLLLQLDSDDRLGWYWGDPGRVYFCTRQNTPLEQSWLTLQAA</sequence>
<gene>
    <name evidence="1" type="ORF">SAMN04489713_101179</name>
</gene>
<name>A0A1I4W474_9ACTN</name>
<dbReference type="Gene3D" id="2.30.320.10">
    <property type="entry name" value="YwqG-like"/>
    <property type="match status" value="1"/>
</dbReference>
<protein>
    <submittedName>
        <fullName evidence="1">Uncharacterized protein YwqG</fullName>
    </submittedName>
</protein>
<dbReference type="AlphaFoldDB" id="A0A1I4W474"/>
<proteinExistence type="predicted"/>
<dbReference type="STRING" id="1993.SAMN04489713_101179"/>
<dbReference type="Proteomes" id="UP000183413">
    <property type="component" value="Unassembled WGS sequence"/>
</dbReference>
<dbReference type="eggNOG" id="COG3878">
    <property type="taxonomic scope" value="Bacteria"/>
</dbReference>
<accession>A0A1I4W474</accession>
<dbReference type="Pfam" id="PF09234">
    <property type="entry name" value="DUF1963"/>
    <property type="match status" value="1"/>
</dbReference>
<keyword evidence="2" id="KW-1185">Reference proteome</keyword>
<dbReference type="PANTHER" id="PTHR36436:SF6">
    <property type="entry name" value="SLL5081 PROTEIN"/>
    <property type="match status" value="1"/>
</dbReference>
<evidence type="ECO:0000313" key="2">
    <source>
        <dbReference type="Proteomes" id="UP000183413"/>
    </source>
</evidence>
<dbReference type="InParanoid" id="A0A1I4W474"/>